<dbReference type="Gene3D" id="1.10.1220.10">
    <property type="entry name" value="Met repressor-like"/>
    <property type="match status" value="1"/>
</dbReference>
<feature type="domain" description="Arc-like DNA binding" evidence="1">
    <location>
        <begin position="3"/>
        <end position="40"/>
    </location>
</feature>
<dbReference type="EMBL" id="BMQD01000004">
    <property type="protein sequence ID" value="GGK57912.1"/>
    <property type="molecule type" value="Genomic_DNA"/>
</dbReference>
<dbReference type="AlphaFoldDB" id="A0AA37BE07"/>
<gene>
    <name evidence="2" type="ORF">GCM10010126_16790</name>
</gene>
<reference evidence="2" key="1">
    <citation type="journal article" date="2014" name="Int. J. Syst. Evol. Microbiol.">
        <title>Complete genome sequence of Corynebacterium casei LMG S-19264T (=DSM 44701T), isolated from a smear-ripened cheese.</title>
        <authorList>
            <consortium name="US DOE Joint Genome Institute (JGI-PGF)"/>
            <person name="Walter F."/>
            <person name="Albersmeier A."/>
            <person name="Kalinowski J."/>
            <person name="Ruckert C."/>
        </authorList>
    </citation>
    <scope>NUCLEOTIDE SEQUENCE</scope>
    <source>
        <strain evidence="2">JCM 3093</strain>
    </source>
</reference>
<evidence type="ECO:0000313" key="3">
    <source>
        <dbReference type="Proteomes" id="UP000627984"/>
    </source>
</evidence>
<dbReference type="InterPro" id="IPR013321">
    <property type="entry name" value="Arc_rbn_hlx_hlx"/>
</dbReference>
<dbReference type="RefSeq" id="WP_191894226.1">
    <property type="nucleotide sequence ID" value="NZ_BMQD01000004.1"/>
</dbReference>
<dbReference type="Pfam" id="PF03869">
    <property type="entry name" value="Arc"/>
    <property type="match status" value="1"/>
</dbReference>
<evidence type="ECO:0000313" key="2">
    <source>
        <dbReference type="EMBL" id="GGK57912.1"/>
    </source>
</evidence>
<sequence length="49" mass="5369">MVRFSLRIPDDLHDRIAARAGKDRRSVNSEILHLLEVALDAVGDDAGSP</sequence>
<dbReference type="SUPFAM" id="SSF47598">
    <property type="entry name" value="Ribbon-helix-helix"/>
    <property type="match status" value="1"/>
</dbReference>
<accession>A0AA37BE07</accession>
<dbReference type="GO" id="GO:0003677">
    <property type="term" value="F:DNA binding"/>
    <property type="evidence" value="ECO:0007669"/>
    <property type="project" value="InterPro"/>
</dbReference>
<proteinExistence type="predicted"/>
<name>A0AA37BE07_9ACTN</name>
<reference evidence="2" key="2">
    <citation type="submission" date="2022-09" db="EMBL/GenBank/DDBJ databases">
        <authorList>
            <person name="Sun Q."/>
            <person name="Ohkuma M."/>
        </authorList>
    </citation>
    <scope>NUCLEOTIDE SEQUENCE</scope>
    <source>
        <strain evidence="2">JCM 3093</strain>
    </source>
</reference>
<organism evidence="2 3">
    <name type="scientific">Planomonospora parontospora</name>
    <dbReference type="NCBI Taxonomy" id="58119"/>
    <lineage>
        <taxon>Bacteria</taxon>
        <taxon>Bacillati</taxon>
        <taxon>Actinomycetota</taxon>
        <taxon>Actinomycetes</taxon>
        <taxon>Streptosporangiales</taxon>
        <taxon>Streptosporangiaceae</taxon>
        <taxon>Planomonospora</taxon>
    </lineage>
</organism>
<evidence type="ECO:0000259" key="1">
    <source>
        <dbReference type="Pfam" id="PF03869"/>
    </source>
</evidence>
<dbReference type="InterPro" id="IPR005569">
    <property type="entry name" value="Arc_DNA-bd_dom"/>
</dbReference>
<protein>
    <recommendedName>
        <fullName evidence="1">Arc-like DNA binding domain-containing protein</fullName>
    </recommendedName>
</protein>
<dbReference type="GO" id="GO:0006355">
    <property type="term" value="P:regulation of DNA-templated transcription"/>
    <property type="evidence" value="ECO:0007669"/>
    <property type="project" value="InterPro"/>
</dbReference>
<dbReference type="InterPro" id="IPR010985">
    <property type="entry name" value="Ribbon_hlx_hlx"/>
</dbReference>
<dbReference type="Proteomes" id="UP000627984">
    <property type="component" value="Unassembled WGS sequence"/>
</dbReference>
<comment type="caution">
    <text evidence="2">The sequence shown here is derived from an EMBL/GenBank/DDBJ whole genome shotgun (WGS) entry which is preliminary data.</text>
</comment>